<evidence type="ECO:0000313" key="3">
    <source>
        <dbReference type="Proteomes" id="UP001156102"/>
    </source>
</evidence>
<keyword evidence="1" id="KW-0812">Transmembrane</keyword>
<proteinExistence type="predicted"/>
<feature type="transmembrane region" description="Helical" evidence="1">
    <location>
        <begin position="147"/>
        <end position="166"/>
    </location>
</feature>
<evidence type="ECO:0000256" key="1">
    <source>
        <dbReference type="SAM" id="Phobius"/>
    </source>
</evidence>
<feature type="transmembrane region" description="Helical" evidence="1">
    <location>
        <begin position="187"/>
        <end position="207"/>
    </location>
</feature>
<feature type="transmembrane region" description="Helical" evidence="1">
    <location>
        <begin position="260"/>
        <end position="279"/>
    </location>
</feature>
<sequence>MHCRACGTAAYSSGPYCISCGADGFLYHTGARFLAQVFPFCKACGTHNEKGSNHCMNCGEALAHYSIGVAPAHAESVPQAAESSGRQLEIEIRLQSLLLPFAAAFGGLLLFFFALSLYIKGKASDALAGVLGGTMDLLPGFGQMGESAKGLFAALLGTANLFLQSLGTSFRFGTKLGEQSYALDMQIPLSVLGVLIAAVFFFVGRAAGRGSRRSWLESAISAVLVGVMFAIGAAVLSFFARETLTVEEVTMSLRVPFWRAFLHAFVIGALFSFAGMLYQQGKSLLELAVKAAWRTHWLLMAFVAVATLIWVFAEDGFAGGSAMMSFLLLLMLALNLCLLVPFGSFHVKTTSMLDGKTFDGTFSLGSLENTNSMYGGLLQADLAGVDAMQSIVLFALAALILYTVWRGYRHPGQMTQMEAVKISAVFGACFAVFSGGWMYLMQSGITAVGGTGKLRELLVWEPSMLRNMLLAFLLLTAAHYAGLCWRLYKSGVRW</sequence>
<feature type="transmembrane region" description="Helical" evidence="1">
    <location>
        <begin position="291"/>
        <end position="313"/>
    </location>
</feature>
<feature type="transmembrane region" description="Helical" evidence="1">
    <location>
        <begin position="387"/>
        <end position="408"/>
    </location>
</feature>
<organism evidence="2 3">
    <name type="scientific">Ectobacillus ponti</name>
    <dbReference type="NCBI Taxonomy" id="2961894"/>
    <lineage>
        <taxon>Bacteria</taxon>
        <taxon>Bacillati</taxon>
        <taxon>Bacillota</taxon>
        <taxon>Bacilli</taxon>
        <taxon>Bacillales</taxon>
        <taxon>Bacillaceae</taxon>
        <taxon>Ectobacillus</taxon>
    </lineage>
</organism>
<comment type="caution">
    <text evidence="2">The sequence shown here is derived from an EMBL/GenBank/DDBJ whole genome shotgun (WGS) entry which is preliminary data.</text>
</comment>
<feature type="transmembrane region" description="Helical" evidence="1">
    <location>
        <begin position="325"/>
        <end position="345"/>
    </location>
</feature>
<keyword evidence="3" id="KW-1185">Reference proteome</keyword>
<dbReference type="RefSeq" id="WP_254760968.1">
    <property type="nucleotide sequence ID" value="NZ_JANCLT010000018.1"/>
</dbReference>
<keyword evidence="1" id="KW-1133">Transmembrane helix</keyword>
<feature type="transmembrane region" description="Helical" evidence="1">
    <location>
        <begin position="468"/>
        <end position="488"/>
    </location>
</feature>
<dbReference type="Proteomes" id="UP001156102">
    <property type="component" value="Unassembled WGS sequence"/>
</dbReference>
<keyword evidence="1" id="KW-0472">Membrane</keyword>
<feature type="transmembrane region" description="Helical" evidence="1">
    <location>
        <begin position="420"/>
        <end position="440"/>
    </location>
</feature>
<accession>A0AA41XDR5</accession>
<feature type="transmembrane region" description="Helical" evidence="1">
    <location>
        <begin position="219"/>
        <end position="239"/>
    </location>
</feature>
<dbReference type="AlphaFoldDB" id="A0AA41XDR5"/>
<evidence type="ECO:0000313" key="2">
    <source>
        <dbReference type="EMBL" id="MCP8971040.1"/>
    </source>
</evidence>
<name>A0AA41XDR5_9BACI</name>
<protein>
    <submittedName>
        <fullName evidence="2">Zinc ribbon domain-containing protein</fullName>
    </submittedName>
</protein>
<reference evidence="2" key="1">
    <citation type="submission" date="2022-07" db="EMBL/GenBank/DDBJ databases">
        <authorList>
            <person name="Li W.-J."/>
            <person name="Deng Q.-Q."/>
        </authorList>
    </citation>
    <scope>NUCLEOTIDE SEQUENCE</scope>
    <source>
        <strain evidence="2">SYSU M60031</strain>
    </source>
</reference>
<gene>
    <name evidence="2" type="ORF">NK662_21185</name>
</gene>
<dbReference type="EMBL" id="JANCLT010000018">
    <property type="protein sequence ID" value="MCP8971040.1"/>
    <property type="molecule type" value="Genomic_DNA"/>
</dbReference>
<feature type="transmembrane region" description="Helical" evidence="1">
    <location>
        <begin position="97"/>
        <end position="119"/>
    </location>
</feature>